<keyword evidence="3" id="KW-0804">Transcription</keyword>
<name>A0ABW1VPR5_9GAMM</name>
<dbReference type="EMBL" id="JBHSUC010000007">
    <property type="protein sequence ID" value="MFC6361973.1"/>
    <property type="molecule type" value="Genomic_DNA"/>
</dbReference>
<dbReference type="Pfam" id="PF00356">
    <property type="entry name" value="LacI"/>
    <property type="match status" value="1"/>
</dbReference>
<evidence type="ECO:0000259" key="4">
    <source>
        <dbReference type="PROSITE" id="PS50932"/>
    </source>
</evidence>
<dbReference type="SUPFAM" id="SSF53822">
    <property type="entry name" value="Periplasmic binding protein-like I"/>
    <property type="match status" value="1"/>
</dbReference>
<dbReference type="Gene3D" id="1.10.260.40">
    <property type="entry name" value="lambda repressor-like DNA-binding domains"/>
    <property type="match status" value="1"/>
</dbReference>
<dbReference type="PANTHER" id="PTHR30146:SF37">
    <property type="entry name" value="HTH-TYPE TRANSCRIPTIONAL REGULATOR IDNR"/>
    <property type="match status" value="1"/>
</dbReference>
<evidence type="ECO:0000313" key="6">
    <source>
        <dbReference type="Proteomes" id="UP001596215"/>
    </source>
</evidence>
<dbReference type="RefSeq" id="WP_343878075.1">
    <property type="nucleotide sequence ID" value="NZ_BAAAFW010000094.1"/>
</dbReference>
<evidence type="ECO:0000256" key="2">
    <source>
        <dbReference type="ARBA" id="ARBA00023125"/>
    </source>
</evidence>
<dbReference type="CDD" id="cd01392">
    <property type="entry name" value="HTH_LacI"/>
    <property type="match status" value="1"/>
</dbReference>
<feature type="domain" description="HTH lacI-type" evidence="4">
    <location>
        <begin position="6"/>
        <end position="60"/>
    </location>
</feature>
<dbReference type="Pfam" id="PF00532">
    <property type="entry name" value="Peripla_BP_1"/>
    <property type="match status" value="1"/>
</dbReference>
<protein>
    <submittedName>
        <fullName evidence="5">Substrate-binding domain-containing protein</fullName>
    </submittedName>
</protein>
<dbReference type="SUPFAM" id="SSF47413">
    <property type="entry name" value="lambda repressor-like DNA-binding domains"/>
    <property type="match status" value="1"/>
</dbReference>
<dbReference type="Proteomes" id="UP001596215">
    <property type="component" value="Unassembled WGS sequence"/>
</dbReference>
<evidence type="ECO:0000313" key="5">
    <source>
        <dbReference type="EMBL" id="MFC6361973.1"/>
    </source>
</evidence>
<comment type="caution">
    <text evidence="5">The sequence shown here is derived from an EMBL/GenBank/DDBJ whole genome shotgun (WGS) entry which is preliminary data.</text>
</comment>
<gene>
    <name evidence="5" type="ORF">ACFP73_07650</name>
</gene>
<dbReference type="PANTHER" id="PTHR30146">
    <property type="entry name" value="LACI-RELATED TRANSCRIPTIONAL REPRESSOR"/>
    <property type="match status" value="1"/>
</dbReference>
<keyword evidence="6" id="KW-1185">Reference proteome</keyword>
<dbReference type="InterPro" id="IPR001761">
    <property type="entry name" value="Peripla_BP/Lac1_sug-bd_dom"/>
</dbReference>
<dbReference type="PROSITE" id="PS50932">
    <property type="entry name" value="HTH_LACI_2"/>
    <property type="match status" value="1"/>
</dbReference>
<reference evidence="6" key="1">
    <citation type="journal article" date="2019" name="Int. J. Syst. Evol. Microbiol.">
        <title>The Global Catalogue of Microorganisms (GCM) 10K type strain sequencing project: providing services to taxonomists for standard genome sequencing and annotation.</title>
        <authorList>
            <consortium name="The Broad Institute Genomics Platform"/>
            <consortium name="The Broad Institute Genome Sequencing Center for Infectious Disease"/>
            <person name="Wu L."/>
            <person name="Ma J."/>
        </authorList>
    </citation>
    <scope>NUCLEOTIDE SEQUENCE [LARGE SCALE GENOMIC DNA]</scope>
    <source>
        <strain evidence="6">CGMCC 4.1530</strain>
    </source>
</reference>
<accession>A0ABW1VPR5</accession>
<organism evidence="5 6">
    <name type="scientific">Tatumella punctata</name>
    <dbReference type="NCBI Taxonomy" id="399969"/>
    <lineage>
        <taxon>Bacteria</taxon>
        <taxon>Pseudomonadati</taxon>
        <taxon>Pseudomonadota</taxon>
        <taxon>Gammaproteobacteria</taxon>
        <taxon>Enterobacterales</taxon>
        <taxon>Erwiniaceae</taxon>
        <taxon>Tatumella</taxon>
    </lineage>
</organism>
<dbReference type="InterPro" id="IPR000843">
    <property type="entry name" value="HTH_LacI"/>
</dbReference>
<keyword evidence="1" id="KW-0805">Transcription regulation</keyword>
<dbReference type="Gene3D" id="3.40.50.2300">
    <property type="match status" value="2"/>
</dbReference>
<sequence>MKKSRMSLQDIASLAGLTKMTVSRYMRDPEVVSERSRQAIDAVMRRHDYIPNRLPDILSGARSRTLGVIIPSFRNQLFSDVLDGIQQVAAQYNYQTIIASDNYDPLIGQQKIITLLSYHIDALILTGRQHTQSAINSIRTSGVPVAELMEISHDALDIQVGFDNLQAAREMTRHLIARGRRQIVFLGAMDDPRDICRYRGVEMELTGAGLTGRHIVPKEISSMALGQRMFRKIMQQYPQTDTIFCTNDDLAMGVLLECQARQIAVPRQMAVAGFHGLDIGQANQQKLASVITPRFRMGQLATELLMDRLAGKQGRLAEQTSGIDLGYQLFFGDTV</sequence>
<dbReference type="SMART" id="SM00354">
    <property type="entry name" value="HTH_LACI"/>
    <property type="match status" value="1"/>
</dbReference>
<dbReference type="CDD" id="cd01575">
    <property type="entry name" value="PBP1_GntR"/>
    <property type="match status" value="1"/>
</dbReference>
<dbReference type="InterPro" id="IPR010982">
    <property type="entry name" value="Lambda_DNA-bd_dom_sf"/>
</dbReference>
<dbReference type="InterPro" id="IPR028082">
    <property type="entry name" value="Peripla_BP_I"/>
</dbReference>
<keyword evidence="2" id="KW-0238">DNA-binding</keyword>
<evidence type="ECO:0000256" key="1">
    <source>
        <dbReference type="ARBA" id="ARBA00023015"/>
    </source>
</evidence>
<proteinExistence type="predicted"/>
<evidence type="ECO:0000256" key="3">
    <source>
        <dbReference type="ARBA" id="ARBA00023163"/>
    </source>
</evidence>